<feature type="region of interest" description="Disordered" evidence="5">
    <location>
        <begin position="877"/>
        <end position="901"/>
    </location>
</feature>
<evidence type="ECO:0000256" key="1">
    <source>
        <dbReference type="ARBA" id="ARBA00004613"/>
    </source>
</evidence>
<dbReference type="PRINTS" id="PR00821">
    <property type="entry name" value="TAGLIPASE"/>
</dbReference>
<dbReference type="GO" id="GO:0016298">
    <property type="term" value="F:lipase activity"/>
    <property type="evidence" value="ECO:0007669"/>
    <property type="project" value="InterPro"/>
</dbReference>
<feature type="domain" description="Lipase" evidence="6">
    <location>
        <begin position="3"/>
        <end position="215"/>
    </location>
</feature>
<keyword evidence="8" id="KW-1185">Reference proteome</keyword>
<keyword evidence="3" id="KW-0964">Secreted</keyword>
<comment type="subcellular location">
    <subcellularLocation>
        <location evidence="1">Secreted</location>
    </subcellularLocation>
</comment>
<dbReference type="EnsemblMetazoa" id="AMIN009643-RA">
    <property type="protein sequence ID" value="AMIN009643-PA"/>
    <property type="gene ID" value="AMIN009643"/>
</dbReference>
<evidence type="ECO:0000259" key="6">
    <source>
        <dbReference type="Pfam" id="PF00151"/>
    </source>
</evidence>
<accession>A0A182WGZ1</accession>
<dbReference type="InterPro" id="IPR033906">
    <property type="entry name" value="Lipase_N"/>
</dbReference>
<feature type="domain" description="Lipase" evidence="6">
    <location>
        <begin position="1479"/>
        <end position="1728"/>
    </location>
</feature>
<evidence type="ECO:0000313" key="8">
    <source>
        <dbReference type="Proteomes" id="UP000075920"/>
    </source>
</evidence>
<evidence type="ECO:0000313" key="7">
    <source>
        <dbReference type="EnsemblMetazoa" id="AMIN009643-PA"/>
    </source>
</evidence>
<dbReference type="Gene3D" id="3.40.50.1820">
    <property type="entry name" value="alpha/beta hydrolase"/>
    <property type="match status" value="5"/>
</dbReference>
<dbReference type="PANTHER" id="PTHR11610">
    <property type="entry name" value="LIPASE"/>
    <property type="match status" value="1"/>
</dbReference>
<reference evidence="7" key="2">
    <citation type="submission" date="2020-05" db="UniProtKB">
        <authorList>
            <consortium name="EnsemblMetazoa"/>
        </authorList>
    </citation>
    <scope>IDENTIFICATION</scope>
    <source>
        <strain evidence="7">MINIMUS1</strain>
    </source>
</reference>
<evidence type="ECO:0000256" key="3">
    <source>
        <dbReference type="ARBA" id="ARBA00022525"/>
    </source>
</evidence>
<dbReference type="STRING" id="112268.A0A182WGZ1"/>
<dbReference type="VEuPathDB" id="VectorBase:AMIN009643"/>
<feature type="domain" description="Lipase" evidence="6">
    <location>
        <begin position="978"/>
        <end position="1226"/>
    </location>
</feature>
<sequence length="1761" mass="196708">MNEPKSIFKVGFKTNQQTAIIIHGFNGTQTSRHIMFLKDAYLSRKFNVFAVDWEVLSQYPCYFSSLSNTKLVAQCTAQLYSFLTFAGCTSKQITCVGHSLGAHICGMMSNHLTKKQYKIIGLDPARPLIEKHASQKFRLTREDARSVQIIHTNAGLLGQSSFTGRVDFCINGGQVQPYCEGDRIKQARCSHFLSVCYLANAILASRPMRAFRCPSGCVPDNRIPFVKSNRVRMKWLTVGQDTPGNMVLLVKIILSSMLLSGGVMIYASAQHLLAQALYLGDPDSFNSTREDCVWKRGNGQDVCPDEDISIYLYTSGIVKDKFKFDHRLRDWLNNTEWDHAKENIILIHGYAGGDDTLPIAVLRDAYINHGGYNVFLVDWGALCQPPCYVAAVYNIRPVATCLAQSLMQLRDLGLPVEKTTCVGHSLGAHICGLMANYLNFRMERIIALDPARPLIKPGGVNRLDQGDAKYVQVIHTNAGHYGEGGRVGHIDFCVNGGRRQPYCGNSTNINLCSHIWAICYLAQSLYEGHEPMAEPCSRRCPSNAVLSGIRQGRRRFGYAMGYAIPMGLKTPPNDSSSYLSQCIRLVLLLIFVRDTVDGHEFSIGPCQFQYLEPCTSKTIAFYIFSSEHPKDGPVLLDSIDPHVPEHISLNHTNKLIVHGYGGSIDFNATKMIRKAYLRKPNTNVFIVDWGKLSRLPCYPTAAFNTKQAGECTATFLLGLQANHPEFSTRDLHAIGFSLGAHVLSFTSNALEKSIGVKFRRITGLDPALPFFATARPHWKLDQSDADFVDVIHTNAGVYGKIEACGHVDFYMNGGQNQPGCERDSNQPLCSHKMSAAYFAESINSKHGFWATRCTSYFAYFFGFCKYRVEQQQQQQQQSLIADEDSSRQEETTQPDMVTLGENNNVQDTDRILMGEYCSNTIMTRCGNFVHFGALWSVVAVAFLALLFLPACHPVPVSVKKGRSSFNIGNCVWIVDRPCPDSDIRFYLFTRSNPDDRQYIHIDESWEQSNLSTSYFNPSHPVKVIIHGYNADMFLTPLINMKGEYLARANYNLFYVDWSDLAHGPCYPSAVHNTRHVGKCIGQLVQRIIDAGTDNIHLVGFSLGAQVTNYVSTTVRPFRLKRITGLDPAMPLFITAAADDKLDPSDAEFVDVIHTNALVQGKIERCGHVDFYLNGGILQPGCWSSGQNPMACSHHRAPDYYAESIRSLTGFWGWSCQSYVYYLLGFCPQNNLQVIAGEDCPSGTEGMFLITTNPASPFAIGRWAGFSIPQKKDSVLHKHGLNRDPFISDIDQWGKLESSFNNVDHFPTPYSQDPNQNNDEWPYFNHIGTNDLTKEHIRTILEQDKSRLGGDRLPLATSTLATTIATVAPPSDNDIDDAFYLQDLRRRLQQKEASVMQHYTMPMFNAHYMFEYLIPLMCQYVFLQELFELNCDIQQLKAVDPNYGVTWMFMPDDQGNPIIVDLTEPNDTSTSNGRKNQIHEDVVFYYYRQSTINSPSSFRFINDPASPLALNNSYDPTLPTKFVIHGWKNSIVSPVSQNIKNSYLRREDLNVIVVDWGPLASDTLYFRAASSTRDVGRHVGGLIDRMVAERSTNLNDVHIIGHSLGAHTSGFTGQSVRSGKVARVTGLDPALPGFTDQQPDKLLDPSDAQFVDVIHTCAGMLGHDRNLGHVDFWPNGGRVNQPGCGGIDDFVGACSHGRSYEYYAESVSRPTAFKAYPCRSADEFRDAKCRADSIPMGDATPTTARGNHFLETNPRPEYGKGI</sequence>
<feature type="compositionally biased region" description="Polar residues" evidence="5">
    <location>
        <begin position="891"/>
        <end position="901"/>
    </location>
</feature>
<evidence type="ECO:0000256" key="5">
    <source>
        <dbReference type="SAM" id="MobiDB-lite"/>
    </source>
</evidence>
<dbReference type="SUPFAM" id="SSF53474">
    <property type="entry name" value="alpha/beta-Hydrolases"/>
    <property type="match status" value="5"/>
</dbReference>
<dbReference type="InterPro" id="IPR013818">
    <property type="entry name" value="Lipase"/>
</dbReference>
<feature type="domain" description="Lipase" evidence="6">
    <location>
        <begin position="307"/>
        <end position="537"/>
    </location>
</feature>
<evidence type="ECO:0000256" key="2">
    <source>
        <dbReference type="ARBA" id="ARBA00010701"/>
    </source>
</evidence>
<organism evidence="7 8">
    <name type="scientific">Anopheles minimus</name>
    <dbReference type="NCBI Taxonomy" id="112268"/>
    <lineage>
        <taxon>Eukaryota</taxon>
        <taxon>Metazoa</taxon>
        <taxon>Ecdysozoa</taxon>
        <taxon>Arthropoda</taxon>
        <taxon>Hexapoda</taxon>
        <taxon>Insecta</taxon>
        <taxon>Pterygota</taxon>
        <taxon>Neoptera</taxon>
        <taxon>Endopterygota</taxon>
        <taxon>Diptera</taxon>
        <taxon>Nematocera</taxon>
        <taxon>Culicoidea</taxon>
        <taxon>Culicidae</taxon>
        <taxon>Anophelinae</taxon>
        <taxon>Anopheles</taxon>
    </lineage>
</organism>
<dbReference type="InterPro" id="IPR000734">
    <property type="entry name" value="TAG_lipase"/>
</dbReference>
<dbReference type="GO" id="GO:0016042">
    <property type="term" value="P:lipid catabolic process"/>
    <property type="evidence" value="ECO:0007669"/>
    <property type="project" value="TreeGrafter"/>
</dbReference>
<dbReference type="CDD" id="cd00707">
    <property type="entry name" value="Pancreat_lipase_like"/>
    <property type="match status" value="3"/>
</dbReference>
<comment type="similarity">
    <text evidence="2 4">Belongs to the AB hydrolase superfamily. Lipase family.</text>
</comment>
<evidence type="ECO:0000256" key="4">
    <source>
        <dbReference type="RuleBase" id="RU004262"/>
    </source>
</evidence>
<dbReference type="FunFam" id="3.40.50.1820:FF:000076">
    <property type="entry name" value="phospholipase A1"/>
    <property type="match status" value="1"/>
</dbReference>
<protein>
    <recommendedName>
        <fullName evidence="6">Lipase domain-containing protein</fullName>
    </recommendedName>
</protein>
<dbReference type="GO" id="GO:0017171">
    <property type="term" value="F:serine hydrolase activity"/>
    <property type="evidence" value="ECO:0007669"/>
    <property type="project" value="TreeGrafter"/>
</dbReference>
<dbReference type="Proteomes" id="UP000075920">
    <property type="component" value="Unassembled WGS sequence"/>
</dbReference>
<feature type="region of interest" description="Disordered" evidence="5">
    <location>
        <begin position="1734"/>
        <end position="1761"/>
    </location>
</feature>
<dbReference type="InterPro" id="IPR029058">
    <property type="entry name" value="AB_hydrolase_fold"/>
</dbReference>
<proteinExistence type="inferred from homology"/>
<reference evidence="8" key="1">
    <citation type="submission" date="2013-03" db="EMBL/GenBank/DDBJ databases">
        <title>The Genome Sequence of Anopheles minimus MINIMUS1.</title>
        <authorList>
            <consortium name="The Broad Institute Genomics Platform"/>
            <person name="Neafsey D.E."/>
            <person name="Walton C."/>
            <person name="Walker B."/>
            <person name="Young S.K."/>
            <person name="Zeng Q."/>
            <person name="Gargeya S."/>
            <person name="Fitzgerald M."/>
            <person name="Haas B."/>
            <person name="Abouelleil A."/>
            <person name="Allen A.W."/>
            <person name="Alvarado L."/>
            <person name="Arachchi H.M."/>
            <person name="Berlin A.M."/>
            <person name="Chapman S.B."/>
            <person name="Gainer-Dewar J."/>
            <person name="Goldberg J."/>
            <person name="Griggs A."/>
            <person name="Gujja S."/>
            <person name="Hansen M."/>
            <person name="Howarth C."/>
            <person name="Imamovic A."/>
            <person name="Ireland A."/>
            <person name="Larimer J."/>
            <person name="McCowan C."/>
            <person name="Murphy C."/>
            <person name="Pearson M."/>
            <person name="Poon T.W."/>
            <person name="Priest M."/>
            <person name="Roberts A."/>
            <person name="Saif S."/>
            <person name="Shea T."/>
            <person name="Sisk P."/>
            <person name="Sykes S."/>
            <person name="Wortman J."/>
            <person name="Nusbaum C."/>
            <person name="Birren B."/>
        </authorList>
    </citation>
    <scope>NUCLEOTIDE SEQUENCE [LARGE SCALE GENOMIC DNA]</scope>
    <source>
        <strain evidence="8">MINIMUS1</strain>
    </source>
</reference>
<name>A0A182WGZ1_9DIPT</name>
<dbReference type="PANTHER" id="PTHR11610:SF173">
    <property type="entry name" value="LIPASE DOMAIN-CONTAINING PROTEIN-RELATED"/>
    <property type="match status" value="1"/>
</dbReference>
<dbReference type="Pfam" id="PF00151">
    <property type="entry name" value="Lipase"/>
    <property type="match status" value="5"/>
</dbReference>
<feature type="domain" description="Lipase" evidence="6">
    <location>
        <begin position="619"/>
        <end position="864"/>
    </location>
</feature>
<dbReference type="GO" id="GO:0005615">
    <property type="term" value="C:extracellular space"/>
    <property type="evidence" value="ECO:0007669"/>
    <property type="project" value="TreeGrafter"/>
</dbReference>